<evidence type="ECO:0000259" key="1">
    <source>
        <dbReference type="PROSITE" id="PS51819"/>
    </source>
</evidence>
<dbReference type="Gene3D" id="3.10.180.10">
    <property type="entry name" value="2,3-Dihydroxybiphenyl 1,2-Dioxygenase, domain 1"/>
    <property type="match status" value="1"/>
</dbReference>
<comment type="caution">
    <text evidence="2">The sequence shown here is derived from an EMBL/GenBank/DDBJ whole genome shotgun (WGS) entry which is preliminary data.</text>
</comment>
<sequence>MLGQVNAVANLAVKDLGRAKTFYERTLGLREVDHMGEDVSVLKSGDTVINVYRSDFAGTNKATAVSWAVGDKIDRLVDELKSKGVTFEHYDMPDTRLEGDVHVFGDIRVAWFKDPDGNILNLINQ</sequence>
<feature type="domain" description="VOC" evidence="1">
    <location>
        <begin position="4"/>
        <end position="125"/>
    </location>
</feature>
<keyword evidence="2" id="KW-0223">Dioxygenase</keyword>
<protein>
    <submittedName>
        <fullName evidence="2">Catechol 2,3-dioxygenase-like lactoylglutathione lyase family enzyme</fullName>
    </submittedName>
</protein>
<accession>A0A7X0F6W9</accession>
<keyword evidence="2" id="KW-0560">Oxidoreductase</keyword>
<dbReference type="GO" id="GO:0051213">
    <property type="term" value="F:dioxygenase activity"/>
    <property type="evidence" value="ECO:0007669"/>
    <property type="project" value="UniProtKB-KW"/>
</dbReference>
<dbReference type="EMBL" id="JACHOU010000003">
    <property type="protein sequence ID" value="MBB6354266.1"/>
    <property type="molecule type" value="Genomic_DNA"/>
</dbReference>
<dbReference type="Proteomes" id="UP000536262">
    <property type="component" value="Unassembled WGS sequence"/>
</dbReference>
<dbReference type="InterPro" id="IPR037523">
    <property type="entry name" value="VOC_core"/>
</dbReference>
<proteinExistence type="predicted"/>
<reference evidence="2 3" key="1">
    <citation type="submission" date="2020-08" db="EMBL/GenBank/DDBJ databases">
        <title>Genomic Encyclopedia of Type Strains, Phase IV (KMG-IV): sequencing the most valuable type-strain genomes for metagenomic binning, comparative biology and taxonomic classification.</title>
        <authorList>
            <person name="Goeker M."/>
        </authorList>
    </citation>
    <scope>NUCLEOTIDE SEQUENCE [LARGE SCALE GENOMIC DNA]</scope>
    <source>
        <strain evidence="2 3">DSM 7051</strain>
    </source>
</reference>
<dbReference type="RefSeq" id="WP_055980424.1">
    <property type="nucleotide sequence ID" value="NZ_BAABEG010000001.1"/>
</dbReference>
<dbReference type="InterPro" id="IPR004360">
    <property type="entry name" value="Glyas_Fos-R_dOase_dom"/>
</dbReference>
<keyword evidence="3" id="KW-1185">Reference proteome</keyword>
<evidence type="ECO:0000313" key="2">
    <source>
        <dbReference type="EMBL" id="MBB6354266.1"/>
    </source>
</evidence>
<dbReference type="InterPro" id="IPR029068">
    <property type="entry name" value="Glyas_Bleomycin-R_OHBP_Dase"/>
</dbReference>
<dbReference type="GO" id="GO:0016829">
    <property type="term" value="F:lyase activity"/>
    <property type="evidence" value="ECO:0007669"/>
    <property type="project" value="UniProtKB-KW"/>
</dbReference>
<dbReference type="SUPFAM" id="SSF54593">
    <property type="entry name" value="Glyoxalase/Bleomycin resistance protein/Dihydroxybiphenyl dioxygenase"/>
    <property type="match status" value="1"/>
</dbReference>
<dbReference type="AlphaFoldDB" id="A0A7X0F6W9"/>
<keyword evidence="2" id="KW-0456">Lyase</keyword>
<evidence type="ECO:0000313" key="3">
    <source>
        <dbReference type="Proteomes" id="UP000536262"/>
    </source>
</evidence>
<organism evidence="2 3">
    <name type="scientific">Aminobacter aganoensis</name>
    <dbReference type="NCBI Taxonomy" id="83264"/>
    <lineage>
        <taxon>Bacteria</taxon>
        <taxon>Pseudomonadati</taxon>
        <taxon>Pseudomonadota</taxon>
        <taxon>Alphaproteobacteria</taxon>
        <taxon>Hyphomicrobiales</taxon>
        <taxon>Phyllobacteriaceae</taxon>
        <taxon>Aminobacter</taxon>
    </lineage>
</organism>
<gene>
    <name evidence="2" type="ORF">GGR00_002040</name>
</gene>
<name>A0A7X0F6W9_9HYPH</name>
<dbReference type="PROSITE" id="PS51819">
    <property type="entry name" value="VOC"/>
    <property type="match status" value="1"/>
</dbReference>
<dbReference type="Pfam" id="PF00903">
    <property type="entry name" value="Glyoxalase"/>
    <property type="match status" value="1"/>
</dbReference>